<dbReference type="AlphaFoldDB" id="A0A8J8KBN0"/>
<feature type="domain" description="6-hydroxymethylpterin diphosphokinase MptE-like" evidence="1">
    <location>
        <begin position="187"/>
        <end position="358"/>
    </location>
</feature>
<sequence length="593" mass="68158">MNNICIADNDEQRVNENIIMLKSKSGLPIMKFNGLFLNSQYSPIKEAELLAEHHYKKNHVHILFGLSSSYLAIELLKKIDESDFLLIIEPSKNLFDRVKKLGLLSQLINHPNVFFIVGFDEKKIEAKIEYLIHTKYMAQVEFIVSPNYEKIYPIFINVLKDIIKKNVYLALVNINTMTLFSKVWQENLLCNLKELWKSLPFENFKNKLNCPVIIASSGPSLTKQLDLLKLVKENESALIIAAGSTINPLLNAGIQPHLIVSIDGGVGNWEHFKNIQYDNIPLFYSLVVHKDIPKKHTGIKVAFNKDDKQLEKWVNKTIGKELGFVKGGSSVANDCFFIAKNISTGPIAFIGQDLAYTNNLTHAEGNRNLKSVNQYDFQNNKRFVKLKGYYGDEVNSDYVFLGMKKTFEDMVITFRNEGDLRPIFNCTEGGVFIEGFENLPFKQFVDTYCTQNHAVDFQNLFAFYKHDLNQKQFIEENLKLEKKNLERVVDLSKEAMDIIKNVKGEHEKIDEEILTKLDEIDSKLVDCVNNNILVYIVNPIIFRVNYLYQEGKNESREEFAKRILNKSEALYSGILKATESTLKIFEKVLTRNC</sequence>
<accession>A0A8J8KBN0</accession>
<proteinExistence type="predicted"/>
<dbReference type="Pfam" id="PF01973">
    <property type="entry name" value="MptE-like"/>
    <property type="match status" value="1"/>
</dbReference>
<gene>
    <name evidence="2" type="ORF">HR057_08400</name>
</gene>
<keyword evidence="3" id="KW-1185">Reference proteome</keyword>
<dbReference type="EMBL" id="JABTTE010000009">
    <property type="protein sequence ID" value="NSL51787.1"/>
    <property type="molecule type" value="Genomic_DNA"/>
</dbReference>
<name>A0A8J8KBN0_9BACI</name>
<reference evidence="2" key="1">
    <citation type="submission" date="2020-06" db="EMBL/GenBank/DDBJ databases">
        <title>A novel thermopfilic bacterium from Erzurum, Turkey.</title>
        <authorList>
            <person name="Adiguzel A."/>
            <person name="Ay H."/>
            <person name="Baltaci M.O."/>
        </authorList>
    </citation>
    <scope>NUCLEOTIDE SEQUENCE</scope>
    <source>
        <strain evidence="2">P2</strain>
    </source>
</reference>
<organism evidence="2 3">
    <name type="scientific">Calidifontibacillus erzurumensis</name>
    <dbReference type="NCBI Taxonomy" id="2741433"/>
    <lineage>
        <taxon>Bacteria</taxon>
        <taxon>Bacillati</taxon>
        <taxon>Bacillota</taxon>
        <taxon>Bacilli</taxon>
        <taxon>Bacillales</taxon>
        <taxon>Bacillaceae</taxon>
        <taxon>Calidifontibacillus/Schinkia group</taxon>
        <taxon>Calidifontibacillus</taxon>
    </lineage>
</organism>
<evidence type="ECO:0000259" key="1">
    <source>
        <dbReference type="Pfam" id="PF01973"/>
    </source>
</evidence>
<comment type="caution">
    <text evidence="2">The sequence shown here is derived from an EMBL/GenBank/DDBJ whole genome shotgun (WGS) entry which is preliminary data.</text>
</comment>
<evidence type="ECO:0000313" key="2">
    <source>
        <dbReference type="EMBL" id="NSL51787.1"/>
    </source>
</evidence>
<dbReference type="Proteomes" id="UP000625804">
    <property type="component" value="Unassembled WGS sequence"/>
</dbReference>
<dbReference type="PANTHER" id="PTHR41786">
    <property type="entry name" value="MOTILITY ACCESSORY FACTOR MAF"/>
    <property type="match status" value="1"/>
</dbReference>
<protein>
    <submittedName>
        <fullName evidence="2">DUF115 domain-containing protein</fullName>
    </submittedName>
</protein>
<dbReference type="InterPro" id="IPR002826">
    <property type="entry name" value="MptE-like"/>
</dbReference>
<evidence type="ECO:0000313" key="3">
    <source>
        <dbReference type="Proteomes" id="UP000625804"/>
    </source>
</evidence>
<dbReference type="RefSeq" id="WP_173730991.1">
    <property type="nucleotide sequence ID" value="NZ_JABTTE010000009.1"/>
</dbReference>
<dbReference type="PANTHER" id="PTHR41786:SF1">
    <property type="entry name" value="6-HYDROXYMETHYLPTERIN DIPHOSPHOKINASE MPTE-LIKE DOMAIN-CONTAINING PROTEIN"/>
    <property type="match status" value="1"/>
</dbReference>